<feature type="compositionally biased region" description="Basic and acidic residues" evidence="1">
    <location>
        <begin position="20"/>
        <end position="36"/>
    </location>
</feature>
<protein>
    <recommendedName>
        <fullName evidence="2">WIBG Mago-binding domain-containing protein</fullName>
    </recommendedName>
</protein>
<proteinExistence type="predicted"/>
<dbReference type="Proteomes" id="UP000054538">
    <property type="component" value="Unassembled WGS sequence"/>
</dbReference>
<dbReference type="EMBL" id="KN824882">
    <property type="protein sequence ID" value="KIK98745.1"/>
    <property type="molecule type" value="Genomic_DNA"/>
</dbReference>
<dbReference type="GO" id="GO:0003723">
    <property type="term" value="F:RNA binding"/>
    <property type="evidence" value="ECO:0007669"/>
    <property type="project" value="TreeGrafter"/>
</dbReference>
<feature type="compositionally biased region" description="Basic residues" evidence="1">
    <location>
        <begin position="98"/>
        <end position="108"/>
    </location>
</feature>
<sequence length="126" mass="13919">MSRPPLFAEQTASGIAVDPRTLERVIPESKRSDGSVRKQIRVRPGFTPQEDVSRFRGTRQQAMDVTSLPKGHILGWVAPSSESQKKAKGADAPPPNKNAKKRANQRAKKAAEKAEAVKDSWEDEED</sequence>
<dbReference type="GO" id="GO:0035145">
    <property type="term" value="C:exon-exon junction complex"/>
    <property type="evidence" value="ECO:0007669"/>
    <property type="project" value="TreeGrafter"/>
</dbReference>
<dbReference type="AlphaFoldDB" id="A0A0D0EC48"/>
<dbReference type="GO" id="GO:1903259">
    <property type="term" value="P:exon-exon junction complex disassembly"/>
    <property type="evidence" value="ECO:0007669"/>
    <property type="project" value="InterPro"/>
</dbReference>
<dbReference type="OrthoDB" id="21625at2759"/>
<keyword evidence="4" id="KW-1185">Reference proteome</keyword>
<dbReference type="Pfam" id="PF09282">
    <property type="entry name" value="Mago-bind"/>
    <property type="match status" value="1"/>
</dbReference>
<evidence type="ECO:0000259" key="2">
    <source>
        <dbReference type="SMART" id="SM01273"/>
    </source>
</evidence>
<feature type="region of interest" description="Disordered" evidence="1">
    <location>
        <begin position="1"/>
        <end position="38"/>
    </location>
</feature>
<dbReference type="InterPro" id="IPR039333">
    <property type="entry name" value="PYM1"/>
</dbReference>
<feature type="non-terminal residue" evidence="3">
    <location>
        <position position="126"/>
    </location>
</feature>
<name>A0A0D0EC48_9AGAM</name>
<dbReference type="HOGENOM" id="CLU_096585_0_0_1"/>
<evidence type="ECO:0000313" key="4">
    <source>
        <dbReference type="Proteomes" id="UP000054538"/>
    </source>
</evidence>
<accession>A0A0D0EC48</accession>
<dbReference type="InterPro" id="IPR036348">
    <property type="entry name" value="WIBG_N_sf"/>
</dbReference>
<evidence type="ECO:0000256" key="1">
    <source>
        <dbReference type="SAM" id="MobiDB-lite"/>
    </source>
</evidence>
<dbReference type="SMART" id="SM01273">
    <property type="entry name" value="Mago-bind"/>
    <property type="match status" value="1"/>
</dbReference>
<feature type="region of interest" description="Disordered" evidence="1">
    <location>
        <begin position="77"/>
        <end position="126"/>
    </location>
</feature>
<dbReference type="PANTHER" id="PTHR22959:SF0">
    <property type="entry name" value="PARTNER OF Y14 AND MAGO"/>
    <property type="match status" value="1"/>
</dbReference>
<feature type="compositionally biased region" description="Basic and acidic residues" evidence="1">
    <location>
        <begin position="109"/>
        <end position="120"/>
    </location>
</feature>
<dbReference type="STRING" id="930991.A0A0D0EC48"/>
<dbReference type="InterPro" id="IPR015362">
    <property type="entry name" value="WIBG_mago-bd"/>
</dbReference>
<reference evidence="4" key="2">
    <citation type="submission" date="2015-01" db="EMBL/GenBank/DDBJ databases">
        <title>Evolutionary Origins and Diversification of the Mycorrhizal Mutualists.</title>
        <authorList>
            <consortium name="DOE Joint Genome Institute"/>
            <consortium name="Mycorrhizal Genomics Consortium"/>
            <person name="Kohler A."/>
            <person name="Kuo A."/>
            <person name="Nagy L.G."/>
            <person name="Floudas D."/>
            <person name="Copeland A."/>
            <person name="Barry K.W."/>
            <person name="Cichocki N."/>
            <person name="Veneault-Fourrey C."/>
            <person name="LaButti K."/>
            <person name="Lindquist E.A."/>
            <person name="Lipzen A."/>
            <person name="Lundell T."/>
            <person name="Morin E."/>
            <person name="Murat C."/>
            <person name="Riley R."/>
            <person name="Ohm R."/>
            <person name="Sun H."/>
            <person name="Tunlid A."/>
            <person name="Henrissat B."/>
            <person name="Grigoriev I.V."/>
            <person name="Hibbett D.S."/>
            <person name="Martin F."/>
        </authorList>
    </citation>
    <scope>NUCLEOTIDE SEQUENCE [LARGE SCALE GENOMIC DNA]</scope>
    <source>
        <strain evidence="4">Ve08.2h10</strain>
    </source>
</reference>
<gene>
    <name evidence="3" type="ORF">PAXRUDRAFT_80033</name>
</gene>
<dbReference type="GO" id="GO:0005737">
    <property type="term" value="C:cytoplasm"/>
    <property type="evidence" value="ECO:0007669"/>
    <property type="project" value="TreeGrafter"/>
</dbReference>
<evidence type="ECO:0000313" key="3">
    <source>
        <dbReference type="EMBL" id="KIK98745.1"/>
    </source>
</evidence>
<reference evidence="3 4" key="1">
    <citation type="submission" date="2014-04" db="EMBL/GenBank/DDBJ databases">
        <authorList>
            <consortium name="DOE Joint Genome Institute"/>
            <person name="Kuo A."/>
            <person name="Kohler A."/>
            <person name="Jargeat P."/>
            <person name="Nagy L.G."/>
            <person name="Floudas D."/>
            <person name="Copeland A."/>
            <person name="Barry K.W."/>
            <person name="Cichocki N."/>
            <person name="Veneault-Fourrey C."/>
            <person name="LaButti K."/>
            <person name="Lindquist E.A."/>
            <person name="Lipzen A."/>
            <person name="Lundell T."/>
            <person name="Morin E."/>
            <person name="Murat C."/>
            <person name="Sun H."/>
            <person name="Tunlid A."/>
            <person name="Henrissat B."/>
            <person name="Grigoriev I.V."/>
            <person name="Hibbett D.S."/>
            <person name="Martin F."/>
            <person name="Nordberg H.P."/>
            <person name="Cantor M.N."/>
            <person name="Hua S.X."/>
        </authorList>
    </citation>
    <scope>NUCLEOTIDE SEQUENCE [LARGE SCALE GENOMIC DNA]</scope>
    <source>
        <strain evidence="3 4">Ve08.2h10</strain>
    </source>
</reference>
<feature type="domain" description="WIBG Mago-binding" evidence="2">
    <location>
        <begin position="22"/>
        <end position="48"/>
    </location>
</feature>
<dbReference type="PANTHER" id="PTHR22959">
    <property type="entry name" value="PYM PROTEIN"/>
    <property type="match status" value="1"/>
</dbReference>
<organism evidence="3 4">
    <name type="scientific">Paxillus rubicundulus Ve08.2h10</name>
    <dbReference type="NCBI Taxonomy" id="930991"/>
    <lineage>
        <taxon>Eukaryota</taxon>
        <taxon>Fungi</taxon>
        <taxon>Dikarya</taxon>
        <taxon>Basidiomycota</taxon>
        <taxon>Agaricomycotina</taxon>
        <taxon>Agaricomycetes</taxon>
        <taxon>Agaricomycetidae</taxon>
        <taxon>Boletales</taxon>
        <taxon>Paxilineae</taxon>
        <taxon>Paxillaceae</taxon>
        <taxon>Paxillus</taxon>
    </lineage>
</organism>
<dbReference type="InParanoid" id="A0A0D0EC48"/>
<dbReference type="SUPFAM" id="SSF101931">
    <property type="entry name" value="Pym (Within the bgcn gene intron protein, WIBG), N-terminal domain"/>
    <property type="match status" value="1"/>
</dbReference>